<protein>
    <submittedName>
        <fullName evidence="1">Uncharacterized protein</fullName>
    </submittedName>
</protein>
<dbReference type="EMBL" id="CACRZD030000007">
    <property type="protein sequence ID" value="CAA6663267.1"/>
    <property type="molecule type" value="Genomic_DNA"/>
</dbReference>
<evidence type="ECO:0000313" key="1">
    <source>
        <dbReference type="EMBL" id="CAA2623735.1"/>
    </source>
</evidence>
<dbReference type="EMBL" id="LR743594">
    <property type="protein sequence ID" value="CAA2623735.1"/>
    <property type="molecule type" value="Genomic_DNA"/>
</dbReference>
<evidence type="ECO:0000313" key="2">
    <source>
        <dbReference type="Proteomes" id="UP001189122"/>
    </source>
</evidence>
<sequence length="41" mass="4900">MRENKAFLLLGHWTLLPFVTIRRCAHKTCANQRLLIYFPLN</sequence>
<organism evidence="1">
    <name type="scientific">Spirodela intermedia</name>
    <name type="common">Intermediate duckweed</name>
    <dbReference type="NCBI Taxonomy" id="51605"/>
    <lineage>
        <taxon>Eukaryota</taxon>
        <taxon>Viridiplantae</taxon>
        <taxon>Streptophyta</taxon>
        <taxon>Embryophyta</taxon>
        <taxon>Tracheophyta</taxon>
        <taxon>Spermatophyta</taxon>
        <taxon>Magnoliopsida</taxon>
        <taxon>Liliopsida</taxon>
        <taxon>Araceae</taxon>
        <taxon>Lemnoideae</taxon>
        <taxon>Spirodela</taxon>
    </lineage>
</organism>
<gene>
    <name evidence="1" type="ORF">SI7747_07009652</name>
</gene>
<proteinExistence type="predicted"/>
<reference evidence="1 2" key="1">
    <citation type="submission" date="2019-12" db="EMBL/GenBank/DDBJ databases">
        <authorList>
            <person name="Scholz U."/>
            <person name="Mascher M."/>
            <person name="Fiebig A."/>
        </authorList>
    </citation>
    <scope>NUCLEOTIDE SEQUENCE</scope>
</reference>
<name>A0A7I8IZF4_SPIIN</name>
<keyword evidence="2" id="KW-1185">Reference proteome</keyword>
<accession>A0A7I8IZF4</accession>
<dbReference type="AlphaFoldDB" id="A0A7I8IZF4"/>
<dbReference type="Proteomes" id="UP001189122">
    <property type="component" value="Unassembled WGS sequence"/>
</dbReference>